<comment type="caution">
    <text evidence="7">The sequence shown here is derived from an EMBL/GenBank/DDBJ whole genome shotgun (WGS) entry which is preliminary data.</text>
</comment>
<feature type="transmembrane region" description="Helical" evidence="6">
    <location>
        <begin position="181"/>
        <end position="202"/>
    </location>
</feature>
<evidence type="ECO:0000256" key="2">
    <source>
        <dbReference type="ARBA" id="ARBA00022448"/>
    </source>
</evidence>
<feature type="transmembrane region" description="Helical" evidence="6">
    <location>
        <begin position="106"/>
        <end position="134"/>
    </location>
</feature>
<dbReference type="PIRSF" id="PIRSF006060">
    <property type="entry name" value="AA_transporter"/>
    <property type="match status" value="1"/>
</dbReference>
<feature type="transmembrane region" description="Helical" evidence="6">
    <location>
        <begin position="319"/>
        <end position="338"/>
    </location>
</feature>
<feature type="transmembrane region" description="Helical" evidence="6">
    <location>
        <begin position="141"/>
        <end position="161"/>
    </location>
</feature>
<sequence>MLARRINQPLLILYGLGTILGAGIYVLVGKVAAEAGLLAPLSFIFAAFIAWLTALSYSKLVVLFPKSAGEAVYIEHSFGKKWLTLTVGILIILTGVVSAATLTNGFIGYLLLLIPVNETIAMISIVVVLTMVAVWGIAESLMLAALITVIEVMGLLIVLAFCGDVLLQLPEKLEQLFVPTSVAQFTGVLSGAFLAFYAFIGFEDMVNVVEEVKQPQRTMPRAIFWVVLVSTSLYVLIALVAIFSLPLEDLSHSNSPLADMLAQRSFGAAKVVSVISVFAIVNGVLIQLIMASRVCYGMSKQYGGPVFLHRVSLSTQTPVFATLTIGVAILIFALFFPLVVLAKFTSFIILIIFALVNLALWKLQRGNYQDASKESITYIGGLKSYPILAAILCIGMLVFQISHY</sequence>
<feature type="transmembrane region" description="Helical" evidence="6">
    <location>
        <begin position="82"/>
        <end position="100"/>
    </location>
</feature>
<comment type="subcellular location">
    <subcellularLocation>
        <location evidence="1">Membrane</location>
        <topology evidence="1">Multi-pass membrane protein</topology>
    </subcellularLocation>
</comment>
<proteinExistence type="predicted"/>
<dbReference type="PANTHER" id="PTHR43243:SF4">
    <property type="entry name" value="CATIONIC AMINO ACID TRANSPORTER 4"/>
    <property type="match status" value="1"/>
</dbReference>
<dbReference type="Pfam" id="PF13520">
    <property type="entry name" value="AA_permease_2"/>
    <property type="match status" value="1"/>
</dbReference>
<evidence type="ECO:0000313" key="7">
    <source>
        <dbReference type="EMBL" id="GAA4086813.1"/>
    </source>
</evidence>
<gene>
    <name evidence="7" type="ORF">GCM10022414_07010</name>
</gene>
<keyword evidence="2" id="KW-0813">Transport</keyword>
<dbReference type="Proteomes" id="UP001500392">
    <property type="component" value="Unassembled WGS sequence"/>
</dbReference>
<feature type="transmembrane region" description="Helical" evidence="6">
    <location>
        <begin position="12"/>
        <end position="33"/>
    </location>
</feature>
<name>A0ABP7WFT3_9GAMM</name>
<feature type="transmembrane region" description="Helical" evidence="6">
    <location>
        <begin position="344"/>
        <end position="363"/>
    </location>
</feature>
<evidence type="ECO:0000256" key="5">
    <source>
        <dbReference type="ARBA" id="ARBA00023136"/>
    </source>
</evidence>
<evidence type="ECO:0000256" key="1">
    <source>
        <dbReference type="ARBA" id="ARBA00004141"/>
    </source>
</evidence>
<feature type="transmembrane region" description="Helical" evidence="6">
    <location>
        <begin position="267"/>
        <end position="290"/>
    </location>
</feature>
<accession>A0ABP7WFT3</accession>
<dbReference type="EMBL" id="BAABDM010000001">
    <property type="protein sequence ID" value="GAA4086813.1"/>
    <property type="molecule type" value="Genomic_DNA"/>
</dbReference>
<keyword evidence="4 6" id="KW-1133">Transmembrane helix</keyword>
<reference evidence="8" key="1">
    <citation type="journal article" date="2019" name="Int. J. Syst. Evol. Microbiol.">
        <title>The Global Catalogue of Microorganisms (GCM) 10K type strain sequencing project: providing services to taxonomists for standard genome sequencing and annotation.</title>
        <authorList>
            <consortium name="The Broad Institute Genomics Platform"/>
            <consortium name="The Broad Institute Genome Sequencing Center for Infectious Disease"/>
            <person name="Wu L."/>
            <person name="Ma J."/>
        </authorList>
    </citation>
    <scope>NUCLEOTIDE SEQUENCE [LARGE SCALE GENOMIC DNA]</scope>
    <source>
        <strain evidence="8">JCM 17304</strain>
    </source>
</reference>
<protein>
    <submittedName>
        <fullName evidence="7">Amino acid permease</fullName>
    </submittedName>
</protein>
<feature type="transmembrane region" description="Helical" evidence="6">
    <location>
        <begin position="223"/>
        <end position="247"/>
    </location>
</feature>
<dbReference type="InterPro" id="IPR002293">
    <property type="entry name" value="AA/rel_permease1"/>
</dbReference>
<evidence type="ECO:0000256" key="3">
    <source>
        <dbReference type="ARBA" id="ARBA00022692"/>
    </source>
</evidence>
<evidence type="ECO:0000256" key="6">
    <source>
        <dbReference type="SAM" id="Phobius"/>
    </source>
</evidence>
<keyword evidence="5 6" id="KW-0472">Membrane</keyword>
<dbReference type="PANTHER" id="PTHR43243">
    <property type="entry name" value="INNER MEMBRANE TRANSPORTER YGJI-RELATED"/>
    <property type="match status" value="1"/>
</dbReference>
<keyword evidence="8" id="KW-1185">Reference proteome</keyword>
<evidence type="ECO:0000313" key="8">
    <source>
        <dbReference type="Proteomes" id="UP001500392"/>
    </source>
</evidence>
<dbReference type="Gene3D" id="1.20.1740.10">
    <property type="entry name" value="Amino acid/polyamine transporter I"/>
    <property type="match status" value="1"/>
</dbReference>
<evidence type="ECO:0000256" key="4">
    <source>
        <dbReference type="ARBA" id="ARBA00022989"/>
    </source>
</evidence>
<organism evidence="7 8">
    <name type="scientific">Zhongshania borealis</name>
    <dbReference type="NCBI Taxonomy" id="889488"/>
    <lineage>
        <taxon>Bacteria</taxon>
        <taxon>Pseudomonadati</taxon>
        <taxon>Pseudomonadota</taxon>
        <taxon>Gammaproteobacteria</taxon>
        <taxon>Cellvibrionales</taxon>
        <taxon>Spongiibacteraceae</taxon>
        <taxon>Zhongshania</taxon>
    </lineage>
</organism>
<keyword evidence="3 6" id="KW-0812">Transmembrane</keyword>
<feature type="transmembrane region" description="Helical" evidence="6">
    <location>
        <begin position="384"/>
        <end position="402"/>
    </location>
</feature>
<feature type="transmembrane region" description="Helical" evidence="6">
    <location>
        <begin position="39"/>
        <end position="62"/>
    </location>
</feature>